<dbReference type="Proteomes" id="UP000299084">
    <property type="component" value="Unassembled WGS sequence"/>
</dbReference>
<protein>
    <submittedName>
        <fullName evidence="1">Voltage-dependent P/Q-type calcium channel subunit alpha-1A</fullName>
    </submittedName>
</protein>
<sequence length="164" mass="18302">MARFGDEMPARYGGGGSGAAAGVVVGAGGGRGAGGSRQGGQPGAQRMYKQSMAQRARTMALYNPIPVRQNCLTVNRSLFLFSEDNVSIIFEDIKDFKPMRIDQLLCRSYKDLEQLDLAQIGIVKNVYGFELFLEKCGEKYLMQLVLDEWMDEWLDLWMVGQMDE</sequence>
<keyword evidence="2" id="KW-1185">Reference proteome</keyword>
<evidence type="ECO:0000313" key="1">
    <source>
        <dbReference type="EMBL" id="KAB1259622.1"/>
    </source>
</evidence>
<comment type="caution">
    <text evidence="1">The sequence shown here is derived from an EMBL/GenBank/DDBJ whole genome shotgun (WGS) entry which is preliminary data.</text>
</comment>
<accession>A0A5N4CL53</accession>
<gene>
    <name evidence="1" type="ORF">Cadr_000025471</name>
</gene>
<name>A0A5N4CL53_CAMDR</name>
<dbReference type="AlphaFoldDB" id="A0A5N4CL53"/>
<organism evidence="1 2">
    <name type="scientific">Camelus dromedarius</name>
    <name type="common">Dromedary</name>
    <name type="synonym">Arabian camel</name>
    <dbReference type="NCBI Taxonomy" id="9838"/>
    <lineage>
        <taxon>Eukaryota</taxon>
        <taxon>Metazoa</taxon>
        <taxon>Chordata</taxon>
        <taxon>Craniata</taxon>
        <taxon>Vertebrata</taxon>
        <taxon>Euteleostomi</taxon>
        <taxon>Mammalia</taxon>
        <taxon>Eutheria</taxon>
        <taxon>Laurasiatheria</taxon>
        <taxon>Artiodactyla</taxon>
        <taxon>Tylopoda</taxon>
        <taxon>Camelidae</taxon>
        <taxon>Camelus</taxon>
    </lineage>
</organism>
<dbReference type="EMBL" id="JWIN03000022">
    <property type="protein sequence ID" value="KAB1259622.1"/>
    <property type="molecule type" value="Genomic_DNA"/>
</dbReference>
<reference evidence="1 2" key="1">
    <citation type="journal article" date="2019" name="Mol. Ecol. Resour.">
        <title>Improving Illumina assemblies with Hi-C and long reads: an example with the North African dromedary.</title>
        <authorList>
            <person name="Elbers J.P."/>
            <person name="Rogers M.F."/>
            <person name="Perelman P.L."/>
            <person name="Proskuryakova A.A."/>
            <person name="Serdyukova N.A."/>
            <person name="Johnson W.E."/>
            <person name="Horin P."/>
            <person name="Corander J."/>
            <person name="Murphy D."/>
            <person name="Burger P.A."/>
        </authorList>
    </citation>
    <scope>NUCLEOTIDE SEQUENCE [LARGE SCALE GENOMIC DNA]</scope>
    <source>
        <strain evidence="1">Drom800</strain>
        <tissue evidence="1">Blood</tissue>
    </source>
</reference>
<proteinExistence type="predicted"/>
<evidence type="ECO:0000313" key="2">
    <source>
        <dbReference type="Proteomes" id="UP000299084"/>
    </source>
</evidence>